<evidence type="ECO:0000256" key="8">
    <source>
        <dbReference type="SAM" id="Phobius"/>
    </source>
</evidence>
<dbReference type="CDD" id="cd08297">
    <property type="entry name" value="CAD3"/>
    <property type="match status" value="1"/>
</dbReference>
<dbReference type="EMBL" id="CAJNOR010002555">
    <property type="protein sequence ID" value="CAF1310659.1"/>
    <property type="molecule type" value="Genomic_DNA"/>
</dbReference>
<dbReference type="InterPro" id="IPR013154">
    <property type="entry name" value="ADH-like_N"/>
</dbReference>
<dbReference type="Pfam" id="PF00107">
    <property type="entry name" value="ADH_zinc_N"/>
    <property type="match status" value="1"/>
</dbReference>
<keyword evidence="8" id="KW-0472">Membrane</keyword>
<evidence type="ECO:0000259" key="9">
    <source>
        <dbReference type="SMART" id="SM00829"/>
    </source>
</evidence>
<dbReference type="NCBIfam" id="NF006940">
    <property type="entry name" value="PRK09422.1"/>
    <property type="match status" value="1"/>
</dbReference>
<evidence type="ECO:0000256" key="1">
    <source>
        <dbReference type="ARBA" id="ARBA00001947"/>
    </source>
</evidence>
<dbReference type="PANTHER" id="PTHR42940">
    <property type="entry name" value="ALCOHOL DEHYDROGENASE 1-RELATED"/>
    <property type="match status" value="1"/>
</dbReference>
<comment type="cofactor">
    <cofactor evidence="1 7">
        <name>Zn(2+)</name>
        <dbReference type="ChEBI" id="CHEBI:29105"/>
    </cofactor>
</comment>
<dbReference type="InterPro" id="IPR013149">
    <property type="entry name" value="ADH-like_C"/>
</dbReference>
<keyword evidence="5" id="KW-0560">Oxidoreductase</keyword>
<keyword evidence="11" id="KW-1185">Reference proteome</keyword>
<organism evidence="10 11">
    <name type="scientific">Adineta ricciae</name>
    <name type="common">Rotifer</name>
    <dbReference type="NCBI Taxonomy" id="249248"/>
    <lineage>
        <taxon>Eukaryota</taxon>
        <taxon>Metazoa</taxon>
        <taxon>Spiralia</taxon>
        <taxon>Gnathifera</taxon>
        <taxon>Rotifera</taxon>
        <taxon>Eurotatoria</taxon>
        <taxon>Bdelloidea</taxon>
        <taxon>Adinetida</taxon>
        <taxon>Adinetidae</taxon>
        <taxon>Adineta</taxon>
    </lineage>
</organism>
<dbReference type="SUPFAM" id="SSF51735">
    <property type="entry name" value="NAD(P)-binding Rossmann-fold domains"/>
    <property type="match status" value="1"/>
</dbReference>
<dbReference type="GO" id="GO:0016491">
    <property type="term" value="F:oxidoreductase activity"/>
    <property type="evidence" value="ECO:0007669"/>
    <property type="project" value="UniProtKB-KW"/>
</dbReference>
<dbReference type="AlphaFoldDB" id="A0A815EJ16"/>
<keyword evidence="4 7" id="KW-0862">Zinc</keyword>
<evidence type="ECO:0000313" key="11">
    <source>
        <dbReference type="Proteomes" id="UP000663828"/>
    </source>
</evidence>
<reference evidence="10" key="1">
    <citation type="submission" date="2021-02" db="EMBL/GenBank/DDBJ databases">
        <authorList>
            <person name="Nowell W R."/>
        </authorList>
    </citation>
    <scope>NUCLEOTIDE SEQUENCE</scope>
</reference>
<dbReference type="Gene3D" id="3.90.180.10">
    <property type="entry name" value="Medium-chain alcohol dehydrogenases, catalytic domain"/>
    <property type="match status" value="1"/>
</dbReference>
<comment type="similarity">
    <text evidence="2 7">Belongs to the zinc-containing alcohol dehydrogenase family.</text>
</comment>
<dbReference type="Proteomes" id="UP000663828">
    <property type="component" value="Unassembled WGS sequence"/>
</dbReference>
<dbReference type="InterPro" id="IPR020843">
    <property type="entry name" value="ER"/>
</dbReference>
<name>A0A815EJ16_ADIRI</name>
<evidence type="ECO:0000256" key="6">
    <source>
        <dbReference type="ARBA" id="ARBA00023027"/>
    </source>
</evidence>
<dbReference type="InterPro" id="IPR002328">
    <property type="entry name" value="ADH_Zn_CS"/>
</dbReference>
<proteinExistence type="inferred from homology"/>
<dbReference type="InterPro" id="IPR036291">
    <property type="entry name" value="NAD(P)-bd_dom_sf"/>
</dbReference>
<accession>A0A815EJ16</accession>
<evidence type="ECO:0000256" key="7">
    <source>
        <dbReference type="RuleBase" id="RU361277"/>
    </source>
</evidence>
<evidence type="ECO:0000256" key="2">
    <source>
        <dbReference type="ARBA" id="ARBA00008072"/>
    </source>
</evidence>
<comment type="caution">
    <text evidence="10">The sequence shown here is derived from an EMBL/GenBank/DDBJ whole genome shotgun (WGS) entry which is preliminary data.</text>
</comment>
<evidence type="ECO:0000313" key="10">
    <source>
        <dbReference type="EMBL" id="CAF1310659.1"/>
    </source>
</evidence>
<dbReference type="FunFam" id="3.40.50.720:FF:000039">
    <property type="entry name" value="Alcohol dehydrogenase AdhP"/>
    <property type="match status" value="1"/>
</dbReference>
<evidence type="ECO:0000256" key="5">
    <source>
        <dbReference type="ARBA" id="ARBA00023002"/>
    </source>
</evidence>
<keyword evidence="6" id="KW-0520">NAD</keyword>
<dbReference type="PROSITE" id="PS00059">
    <property type="entry name" value="ADH_ZINC"/>
    <property type="match status" value="1"/>
</dbReference>
<dbReference type="GO" id="GO:0008270">
    <property type="term" value="F:zinc ion binding"/>
    <property type="evidence" value="ECO:0007669"/>
    <property type="project" value="InterPro"/>
</dbReference>
<gene>
    <name evidence="10" type="ORF">XAT740_LOCUS29366</name>
</gene>
<evidence type="ECO:0000256" key="4">
    <source>
        <dbReference type="ARBA" id="ARBA00022833"/>
    </source>
</evidence>
<dbReference type="PANTHER" id="PTHR42940:SF8">
    <property type="entry name" value="VACUOLAR PROTEIN SORTING-ASSOCIATED PROTEIN 11"/>
    <property type="match status" value="1"/>
</dbReference>
<sequence>MMKAAVVTSFTEPLQIQEVPLPQVGPNDILVKNIACGVCHSDLHLAKGDWDIRPALPRIVGHEGVGEIVELGSNVSNHLKKGDVVGIPWIQKTCLHCEYCLTGRETLCNNQRNSGFNIDGCFAEYSLMDANFAVKLPNGMDPFTSAPLYCAGVTVYKALKVSRARPGEFVSIVGVGGLGSLAVSFGVAMGLRILAVVAPNDKIAVNLAKEMGAEEVYDGPSDKHSEWVQKYTNGGAQATIITVPSIPAYEEAFKAVKSGGRVVAIGLPNGIMSVPIVDCVLRGIEIVGSVVGTRQDMQEALQLAKHHHITCKVQKRKLEDINAIFDDMMNYKINGRIVLDFTTA</sequence>
<protein>
    <recommendedName>
        <fullName evidence="9">Enoyl reductase (ER) domain-containing protein</fullName>
    </recommendedName>
</protein>
<dbReference type="Gene3D" id="3.40.50.720">
    <property type="entry name" value="NAD(P)-binding Rossmann-like Domain"/>
    <property type="match status" value="1"/>
</dbReference>
<dbReference type="InterPro" id="IPR011032">
    <property type="entry name" value="GroES-like_sf"/>
</dbReference>
<feature type="domain" description="Enoyl reductase (ER)" evidence="9">
    <location>
        <begin position="9"/>
        <end position="339"/>
    </location>
</feature>
<keyword evidence="8" id="KW-1133">Transmembrane helix</keyword>
<dbReference type="SMART" id="SM00829">
    <property type="entry name" value="PKS_ER"/>
    <property type="match status" value="1"/>
</dbReference>
<dbReference type="SUPFAM" id="SSF50129">
    <property type="entry name" value="GroES-like"/>
    <property type="match status" value="1"/>
</dbReference>
<keyword evidence="3 7" id="KW-0479">Metal-binding</keyword>
<dbReference type="Pfam" id="PF08240">
    <property type="entry name" value="ADH_N"/>
    <property type="match status" value="1"/>
</dbReference>
<evidence type="ECO:0000256" key="3">
    <source>
        <dbReference type="ARBA" id="ARBA00022723"/>
    </source>
</evidence>
<feature type="transmembrane region" description="Helical" evidence="8">
    <location>
        <begin position="169"/>
        <end position="191"/>
    </location>
</feature>
<keyword evidence="8" id="KW-0812">Transmembrane</keyword>